<evidence type="ECO:0000256" key="1">
    <source>
        <dbReference type="SAM" id="MobiDB-lite"/>
    </source>
</evidence>
<proteinExistence type="predicted"/>
<dbReference type="EMBL" id="BGZK01000627">
    <property type="protein sequence ID" value="GBP53526.1"/>
    <property type="molecule type" value="Genomic_DNA"/>
</dbReference>
<reference evidence="2 3" key="1">
    <citation type="journal article" date="2019" name="Commun. Biol.">
        <title>The bagworm genome reveals a unique fibroin gene that provides high tensile strength.</title>
        <authorList>
            <person name="Kono N."/>
            <person name="Nakamura H."/>
            <person name="Ohtoshi R."/>
            <person name="Tomita M."/>
            <person name="Numata K."/>
            <person name="Arakawa K."/>
        </authorList>
    </citation>
    <scope>NUCLEOTIDE SEQUENCE [LARGE SCALE GENOMIC DNA]</scope>
</reference>
<protein>
    <submittedName>
        <fullName evidence="2">Uncharacterized protein</fullName>
    </submittedName>
</protein>
<organism evidence="2 3">
    <name type="scientific">Eumeta variegata</name>
    <name type="common">Bagworm moth</name>
    <name type="synonym">Eumeta japonica</name>
    <dbReference type="NCBI Taxonomy" id="151549"/>
    <lineage>
        <taxon>Eukaryota</taxon>
        <taxon>Metazoa</taxon>
        <taxon>Ecdysozoa</taxon>
        <taxon>Arthropoda</taxon>
        <taxon>Hexapoda</taxon>
        <taxon>Insecta</taxon>
        <taxon>Pterygota</taxon>
        <taxon>Neoptera</taxon>
        <taxon>Endopterygota</taxon>
        <taxon>Lepidoptera</taxon>
        <taxon>Glossata</taxon>
        <taxon>Ditrysia</taxon>
        <taxon>Tineoidea</taxon>
        <taxon>Psychidae</taxon>
        <taxon>Oiketicinae</taxon>
        <taxon>Eumeta</taxon>
    </lineage>
</organism>
<evidence type="ECO:0000313" key="2">
    <source>
        <dbReference type="EMBL" id="GBP53526.1"/>
    </source>
</evidence>
<evidence type="ECO:0000313" key="3">
    <source>
        <dbReference type="Proteomes" id="UP000299102"/>
    </source>
</evidence>
<dbReference type="Proteomes" id="UP000299102">
    <property type="component" value="Unassembled WGS sequence"/>
</dbReference>
<name>A0A4C1WPV4_EUMVA</name>
<accession>A0A4C1WPV4</accession>
<dbReference type="AlphaFoldDB" id="A0A4C1WPV4"/>
<keyword evidence="3" id="KW-1185">Reference proteome</keyword>
<comment type="caution">
    <text evidence="2">The sequence shown here is derived from an EMBL/GenBank/DDBJ whole genome shotgun (WGS) entry which is preliminary data.</text>
</comment>
<gene>
    <name evidence="2" type="ORF">EVAR_45399_1</name>
</gene>
<sequence length="83" mass="8809">MQRQAITPPPNYVTASSELYYLKCVNCVAVCVRPEASEEGRRHSLPPRSIPPPSLSSPVPVGGRVGGSIAAVWPPTSPFLPPS</sequence>
<feature type="region of interest" description="Disordered" evidence="1">
    <location>
        <begin position="37"/>
        <end position="61"/>
    </location>
</feature>